<gene>
    <name evidence="2" type="ORF">SDC9_78491</name>
</gene>
<accession>A0A644Z162</accession>
<name>A0A644Z162_9ZZZZ</name>
<protein>
    <submittedName>
        <fullName evidence="2">Uncharacterized protein</fullName>
    </submittedName>
</protein>
<reference evidence="2" key="1">
    <citation type="submission" date="2019-08" db="EMBL/GenBank/DDBJ databases">
        <authorList>
            <person name="Kucharzyk K."/>
            <person name="Murdoch R.W."/>
            <person name="Higgins S."/>
            <person name="Loffler F."/>
        </authorList>
    </citation>
    <scope>NUCLEOTIDE SEQUENCE</scope>
</reference>
<organism evidence="2">
    <name type="scientific">bioreactor metagenome</name>
    <dbReference type="NCBI Taxonomy" id="1076179"/>
    <lineage>
        <taxon>unclassified sequences</taxon>
        <taxon>metagenomes</taxon>
        <taxon>ecological metagenomes</taxon>
    </lineage>
</organism>
<proteinExistence type="predicted"/>
<evidence type="ECO:0000313" key="2">
    <source>
        <dbReference type="EMBL" id="MPM31934.1"/>
    </source>
</evidence>
<comment type="caution">
    <text evidence="2">The sequence shown here is derived from an EMBL/GenBank/DDBJ whole genome shotgun (WGS) entry which is preliminary data.</text>
</comment>
<dbReference type="EMBL" id="VSSQ01006217">
    <property type="protein sequence ID" value="MPM31934.1"/>
    <property type="molecule type" value="Genomic_DNA"/>
</dbReference>
<feature type="compositionally biased region" description="Polar residues" evidence="1">
    <location>
        <begin position="94"/>
        <end position="116"/>
    </location>
</feature>
<feature type="region of interest" description="Disordered" evidence="1">
    <location>
        <begin position="86"/>
        <end position="116"/>
    </location>
</feature>
<dbReference type="AlphaFoldDB" id="A0A644Z162"/>
<sequence>MRVKMLSLFLPVFLFSTVGLHSVFGYYTASANRLFNDEGFIISIPEELEIQFYNSKFFIPLPDNYESIDRGFIINIPDENEEATIQVPAEDGEQSSVSTSDDNGNVTMIQSSESEK</sequence>
<evidence type="ECO:0000256" key="1">
    <source>
        <dbReference type="SAM" id="MobiDB-lite"/>
    </source>
</evidence>